<dbReference type="OrthoDB" id="291733at2"/>
<reference evidence="2" key="1">
    <citation type="submission" date="2017-06" db="EMBL/GenBank/DDBJ databases">
        <title>Genome analysis of Fimbriiglobus ruber SP5, the first member of the order Planctomycetales with confirmed chitinolytic capability.</title>
        <authorList>
            <person name="Ravin N.V."/>
            <person name="Rakitin A.L."/>
            <person name="Ivanova A.A."/>
            <person name="Beletsky A.V."/>
            <person name="Kulichevskaya I.S."/>
            <person name="Mardanov A.V."/>
            <person name="Dedysh S.N."/>
        </authorList>
    </citation>
    <scope>NUCLEOTIDE SEQUENCE [LARGE SCALE GENOMIC DNA]</scope>
    <source>
        <strain evidence="2">SP5</strain>
    </source>
</reference>
<organism evidence="1 2">
    <name type="scientific">Fimbriiglobus ruber</name>
    <dbReference type="NCBI Taxonomy" id="1908690"/>
    <lineage>
        <taxon>Bacteria</taxon>
        <taxon>Pseudomonadati</taxon>
        <taxon>Planctomycetota</taxon>
        <taxon>Planctomycetia</taxon>
        <taxon>Gemmatales</taxon>
        <taxon>Gemmataceae</taxon>
        <taxon>Fimbriiglobus</taxon>
    </lineage>
</organism>
<accession>A0A225D3M7</accession>
<evidence type="ECO:0000313" key="1">
    <source>
        <dbReference type="EMBL" id="OWK35563.1"/>
    </source>
</evidence>
<evidence type="ECO:0000313" key="2">
    <source>
        <dbReference type="Proteomes" id="UP000214646"/>
    </source>
</evidence>
<name>A0A225D3M7_9BACT</name>
<dbReference type="RefSeq" id="WP_161967902.1">
    <property type="nucleotide sequence ID" value="NZ_NIDE01000017.1"/>
</dbReference>
<dbReference type="EMBL" id="NIDE01000017">
    <property type="protein sequence ID" value="OWK35563.1"/>
    <property type="molecule type" value="Genomic_DNA"/>
</dbReference>
<dbReference type="Proteomes" id="UP000214646">
    <property type="component" value="Unassembled WGS sequence"/>
</dbReference>
<gene>
    <name evidence="1" type="ORF">FRUB_08126</name>
</gene>
<sequence>MFLKEAKRVARLFASKSDYQLLGETEFELRDRVHDLADPSLQTALDARIKGGYRRSTMTCPHCHESSRCKGFKSRRLVSLFFGSMATLSP</sequence>
<dbReference type="AlphaFoldDB" id="A0A225D3M7"/>
<keyword evidence="2" id="KW-1185">Reference proteome</keyword>
<comment type="caution">
    <text evidence="1">The sequence shown here is derived from an EMBL/GenBank/DDBJ whole genome shotgun (WGS) entry which is preliminary data.</text>
</comment>
<proteinExistence type="predicted"/>
<protein>
    <submittedName>
        <fullName evidence="1">Uncharacterized protein</fullName>
    </submittedName>
</protein>